<organism evidence="2 3">
    <name type="scientific">Sandaracinobacteroides saxicola</name>
    <dbReference type="NCBI Taxonomy" id="2759707"/>
    <lineage>
        <taxon>Bacteria</taxon>
        <taxon>Pseudomonadati</taxon>
        <taxon>Pseudomonadota</taxon>
        <taxon>Alphaproteobacteria</taxon>
        <taxon>Sphingomonadales</taxon>
        <taxon>Sphingosinicellaceae</taxon>
        <taxon>Sandaracinobacteroides</taxon>
    </lineage>
</organism>
<gene>
    <name evidence="2" type="ORF">H3309_05790</name>
</gene>
<feature type="transmembrane region" description="Helical" evidence="1">
    <location>
        <begin position="215"/>
        <end position="238"/>
    </location>
</feature>
<evidence type="ECO:0000313" key="2">
    <source>
        <dbReference type="EMBL" id="QMW23977.1"/>
    </source>
</evidence>
<evidence type="ECO:0000256" key="1">
    <source>
        <dbReference type="SAM" id="Phobius"/>
    </source>
</evidence>
<keyword evidence="1" id="KW-1133">Transmembrane helix</keyword>
<keyword evidence="3" id="KW-1185">Reference proteome</keyword>
<proteinExistence type="predicted"/>
<protein>
    <submittedName>
        <fullName evidence="2">DUF3623 domain-containing protein</fullName>
    </submittedName>
</protein>
<name>A0A7G5IKT5_9SPHN</name>
<feature type="transmembrane region" description="Helical" evidence="1">
    <location>
        <begin position="63"/>
        <end position="87"/>
    </location>
</feature>
<sequence>MIAAFWPALPIVMLGWFVGTGAILWLDRRPRSTHGGSLLALTFLAGFATFAVLWSTAVTDGAGAIVAFLAALTLWGWHETAFLMGFVTGPNRGHAAPDLRGFARFRAAAATLIHHELALAATLVALYAVSWNAANMLAAHSFALLFALRLSSKLNIHLGVANLSAEMLPDHLAYLGSYFRRRAMNPLFPLSIMGCAALVWHFATAALALPPGSGGQTAAAILATLSALGLIEHLFLMLPIKDSALWRWAMPRSARSKT</sequence>
<dbReference type="KEGG" id="sand:H3309_05790"/>
<keyword evidence="1" id="KW-0812">Transmembrane</keyword>
<feature type="transmembrane region" description="Helical" evidence="1">
    <location>
        <begin position="6"/>
        <end position="26"/>
    </location>
</feature>
<feature type="transmembrane region" description="Helical" evidence="1">
    <location>
        <begin position="38"/>
        <end position="57"/>
    </location>
</feature>
<dbReference type="EMBL" id="CP059851">
    <property type="protein sequence ID" value="QMW23977.1"/>
    <property type="molecule type" value="Genomic_DNA"/>
</dbReference>
<accession>A0A7G5IKT5</accession>
<dbReference type="Pfam" id="PF12291">
    <property type="entry name" value="DUF3623"/>
    <property type="match status" value="1"/>
</dbReference>
<dbReference type="AlphaFoldDB" id="A0A7G5IKT5"/>
<reference evidence="2 3" key="1">
    <citation type="submission" date="2020-07" db="EMBL/GenBank/DDBJ databases">
        <title>Complete genome sequence for Sandaracinobacter sp. M6.</title>
        <authorList>
            <person name="Tang Y."/>
            <person name="Liu Q."/>
            <person name="Guo Z."/>
            <person name="Lei P."/>
            <person name="Huang B."/>
        </authorList>
    </citation>
    <scope>NUCLEOTIDE SEQUENCE [LARGE SCALE GENOMIC DNA]</scope>
    <source>
        <strain evidence="2 3">M6</strain>
    </source>
</reference>
<dbReference type="NCBIfam" id="TIGR03055">
    <property type="entry name" value="photo_alph_chp2"/>
    <property type="match status" value="1"/>
</dbReference>
<feature type="transmembrane region" description="Helical" evidence="1">
    <location>
        <begin position="107"/>
        <end position="127"/>
    </location>
</feature>
<feature type="transmembrane region" description="Helical" evidence="1">
    <location>
        <begin position="187"/>
        <end position="209"/>
    </location>
</feature>
<dbReference type="RefSeq" id="WP_182297800.1">
    <property type="nucleotide sequence ID" value="NZ_CP059851.1"/>
</dbReference>
<evidence type="ECO:0000313" key="3">
    <source>
        <dbReference type="Proteomes" id="UP000515292"/>
    </source>
</evidence>
<keyword evidence="1" id="KW-0472">Membrane</keyword>
<dbReference type="Proteomes" id="UP000515292">
    <property type="component" value="Chromosome"/>
</dbReference>
<dbReference type="InterPro" id="IPR017496">
    <property type="entry name" value="Photo_alph_chp2"/>
</dbReference>